<evidence type="ECO:0000313" key="8">
    <source>
        <dbReference type="EMBL" id="CAE8676319.1"/>
    </source>
</evidence>
<proteinExistence type="predicted"/>
<feature type="domain" description="RING-type" evidence="7">
    <location>
        <begin position="164"/>
        <end position="227"/>
    </location>
</feature>
<comment type="caution">
    <text evidence="8">The sequence shown here is derived from an EMBL/GenBank/DDBJ whole genome shotgun (WGS) entry which is preliminary data.</text>
</comment>
<evidence type="ECO:0000313" key="9">
    <source>
        <dbReference type="Proteomes" id="UP000626109"/>
    </source>
</evidence>
<sequence>MTVYRVPRPGSTLYLTVKSSAASVICVWRMYLWGRPAEEFWGSGRRVYVGHLNLAYVLVGPPGWGILGLRLAGMCGSSAGRGVEDAGLHAESNNPDLLRAMSDSIARFQLLHAFIVLTLEELLEWPLDGGRRATLVHLAAVLRGITTVEAGEVLQRAQFPGTGCPLCLDSWEEMPGALPVVVLSCGHAFCEQCLARHVPHQERRDRLWSNMVFVQSARQPAACPSCRRAWGPPQGHGEQSQPLGEQGEQSQPLGEEGDS</sequence>
<dbReference type="GO" id="GO:0008270">
    <property type="term" value="F:zinc ion binding"/>
    <property type="evidence" value="ECO:0007669"/>
    <property type="project" value="UniProtKB-KW"/>
</dbReference>
<feature type="compositionally biased region" description="Polar residues" evidence="5">
    <location>
        <begin position="237"/>
        <end position="252"/>
    </location>
</feature>
<organism evidence="8 9">
    <name type="scientific">Polarella glacialis</name>
    <name type="common">Dinoflagellate</name>
    <dbReference type="NCBI Taxonomy" id="89957"/>
    <lineage>
        <taxon>Eukaryota</taxon>
        <taxon>Sar</taxon>
        <taxon>Alveolata</taxon>
        <taxon>Dinophyceae</taxon>
        <taxon>Suessiales</taxon>
        <taxon>Suessiaceae</taxon>
        <taxon>Polarella</taxon>
    </lineage>
</organism>
<dbReference type="Proteomes" id="UP000626109">
    <property type="component" value="Unassembled WGS sequence"/>
</dbReference>
<keyword evidence="6" id="KW-0472">Membrane</keyword>
<evidence type="ECO:0000256" key="6">
    <source>
        <dbReference type="SAM" id="Phobius"/>
    </source>
</evidence>
<feature type="transmembrane region" description="Helical" evidence="6">
    <location>
        <begin position="12"/>
        <end position="34"/>
    </location>
</feature>
<evidence type="ECO:0000256" key="5">
    <source>
        <dbReference type="SAM" id="MobiDB-lite"/>
    </source>
</evidence>
<name>A0A813JEW5_POLGL</name>
<dbReference type="PROSITE" id="PS00518">
    <property type="entry name" value="ZF_RING_1"/>
    <property type="match status" value="1"/>
</dbReference>
<dbReference type="InterPro" id="IPR001841">
    <property type="entry name" value="Znf_RING"/>
</dbReference>
<evidence type="ECO:0000259" key="7">
    <source>
        <dbReference type="PROSITE" id="PS50089"/>
    </source>
</evidence>
<protein>
    <recommendedName>
        <fullName evidence="7">RING-type domain-containing protein</fullName>
    </recommendedName>
</protein>
<feature type="transmembrane region" description="Helical" evidence="6">
    <location>
        <begin position="54"/>
        <end position="72"/>
    </location>
</feature>
<keyword evidence="6" id="KW-1133">Transmembrane helix</keyword>
<evidence type="ECO:0000256" key="2">
    <source>
        <dbReference type="ARBA" id="ARBA00022771"/>
    </source>
</evidence>
<dbReference type="InterPro" id="IPR017907">
    <property type="entry name" value="Znf_RING_CS"/>
</dbReference>
<keyword evidence="6" id="KW-0812">Transmembrane</keyword>
<dbReference type="SUPFAM" id="SSF57850">
    <property type="entry name" value="RING/U-box"/>
    <property type="match status" value="1"/>
</dbReference>
<dbReference type="InterPro" id="IPR013083">
    <property type="entry name" value="Znf_RING/FYVE/PHD"/>
</dbReference>
<feature type="region of interest" description="Disordered" evidence="5">
    <location>
        <begin position="223"/>
        <end position="259"/>
    </location>
</feature>
<accession>A0A813JEW5</accession>
<dbReference type="AlphaFoldDB" id="A0A813JEW5"/>
<dbReference type="PROSITE" id="PS50089">
    <property type="entry name" value="ZF_RING_2"/>
    <property type="match status" value="1"/>
</dbReference>
<evidence type="ECO:0000256" key="1">
    <source>
        <dbReference type="ARBA" id="ARBA00022723"/>
    </source>
</evidence>
<evidence type="ECO:0000256" key="3">
    <source>
        <dbReference type="ARBA" id="ARBA00022833"/>
    </source>
</evidence>
<keyword evidence="1" id="KW-0479">Metal-binding</keyword>
<gene>
    <name evidence="8" type="ORF">PGLA2088_LOCUS19813</name>
</gene>
<reference evidence="8" key="1">
    <citation type="submission" date="2021-02" db="EMBL/GenBank/DDBJ databases">
        <authorList>
            <person name="Dougan E. K."/>
            <person name="Rhodes N."/>
            <person name="Thang M."/>
            <person name="Chan C."/>
        </authorList>
    </citation>
    <scope>NUCLEOTIDE SEQUENCE</scope>
</reference>
<keyword evidence="2 4" id="KW-0863">Zinc-finger</keyword>
<evidence type="ECO:0000256" key="4">
    <source>
        <dbReference type="PROSITE-ProRule" id="PRU00175"/>
    </source>
</evidence>
<dbReference type="SMART" id="SM00184">
    <property type="entry name" value="RING"/>
    <property type="match status" value="1"/>
</dbReference>
<dbReference type="EMBL" id="CAJNNW010025227">
    <property type="protein sequence ID" value="CAE8676319.1"/>
    <property type="molecule type" value="Genomic_DNA"/>
</dbReference>
<dbReference type="Pfam" id="PF13445">
    <property type="entry name" value="zf-RING_UBOX"/>
    <property type="match status" value="1"/>
</dbReference>
<dbReference type="InterPro" id="IPR027370">
    <property type="entry name" value="Znf-RING_euk"/>
</dbReference>
<dbReference type="Gene3D" id="3.30.40.10">
    <property type="entry name" value="Zinc/RING finger domain, C3HC4 (zinc finger)"/>
    <property type="match status" value="1"/>
</dbReference>
<keyword evidence="3" id="KW-0862">Zinc</keyword>